<proteinExistence type="predicted"/>
<gene>
    <name evidence="1" type="ORF">NPIL_546931</name>
</gene>
<comment type="caution">
    <text evidence="1">The sequence shown here is derived from an EMBL/GenBank/DDBJ whole genome shotgun (WGS) entry which is preliminary data.</text>
</comment>
<name>A0A8X6QPZ2_NEPPI</name>
<organism evidence="1 2">
    <name type="scientific">Nephila pilipes</name>
    <name type="common">Giant wood spider</name>
    <name type="synonym">Nephila maculata</name>
    <dbReference type="NCBI Taxonomy" id="299642"/>
    <lineage>
        <taxon>Eukaryota</taxon>
        <taxon>Metazoa</taxon>
        <taxon>Ecdysozoa</taxon>
        <taxon>Arthropoda</taxon>
        <taxon>Chelicerata</taxon>
        <taxon>Arachnida</taxon>
        <taxon>Araneae</taxon>
        <taxon>Araneomorphae</taxon>
        <taxon>Entelegynae</taxon>
        <taxon>Araneoidea</taxon>
        <taxon>Nephilidae</taxon>
        <taxon>Nephila</taxon>
    </lineage>
</organism>
<protein>
    <submittedName>
        <fullName evidence="1">Uncharacterized protein</fullName>
    </submittedName>
</protein>
<dbReference type="EMBL" id="BMAW01083358">
    <property type="protein sequence ID" value="GFU33390.1"/>
    <property type="molecule type" value="Genomic_DNA"/>
</dbReference>
<evidence type="ECO:0000313" key="2">
    <source>
        <dbReference type="Proteomes" id="UP000887013"/>
    </source>
</evidence>
<keyword evidence="2" id="KW-1185">Reference proteome</keyword>
<reference evidence="1" key="1">
    <citation type="submission" date="2020-08" db="EMBL/GenBank/DDBJ databases">
        <title>Multicomponent nature underlies the extraordinary mechanical properties of spider dragline silk.</title>
        <authorList>
            <person name="Kono N."/>
            <person name="Nakamura H."/>
            <person name="Mori M."/>
            <person name="Yoshida Y."/>
            <person name="Ohtoshi R."/>
            <person name="Malay A.D."/>
            <person name="Moran D.A.P."/>
            <person name="Tomita M."/>
            <person name="Numata K."/>
            <person name="Arakawa K."/>
        </authorList>
    </citation>
    <scope>NUCLEOTIDE SEQUENCE</scope>
</reference>
<dbReference type="Proteomes" id="UP000887013">
    <property type="component" value="Unassembled WGS sequence"/>
</dbReference>
<dbReference type="AlphaFoldDB" id="A0A8X6QPZ2"/>
<sequence>MNISPYKSLVVCVAQYREGDGRPPSSSCVTRTHDSLLLQQFATLFFPLATIHVTSTVKTAFFLSINPRLITSDHDFQEVGVTGSFHNMSRAISKKNCFVASAPSLAASAR</sequence>
<accession>A0A8X6QPZ2</accession>
<evidence type="ECO:0000313" key="1">
    <source>
        <dbReference type="EMBL" id="GFU33390.1"/>
    </source>
</evidence>